<evidence type="ECO:0000313" key="7">
    <source>
        <dbReference type="EMBL" id="CAF0895382.1"/>
    </source>
</evidence>
<evidence type="ECO:0000256" key="3">
    <source>
        <dbReference type="ARBA" id="ARBA00022989"/>
    </source>
</evidence>
<dbReference type="EMBL" id="CAJNOL010000175">
    <property type="protein sequence ID" value="CAF0908225.1"/>
    <property type="molecule type" value="Genomic_DNA"/>
</dbReference>
<dbReference type="Proteomes" id="UP000663874">
    <property type="component" value="Unassembled WGS sequence"/>
</dbReference>
<feature type="chain" id="PRO_5036223790" description="PQ-loop repeat-containing protein 3" evidence="6">
    <location>
        <begin position="16"/>
        <end position="219"/>
    </location>
</feature>
<dbReference type="Proteomes" id="UP000663882">
    <property type="component" value="Unassembled WGS sequence"/>
</dbReference>
<organism evidence="8 12">
    <name type="scientific">Rotaria sordida</name>
    <dbReference type="NCBI Taxonomy" id="392033"/>
    <lineage>
        <taxon>Eukaryota</taxon>
        <taxon>Metazoa</taxon>
        <taxon>Spiralia</taxon>
        <taxon>Gnathifera</taxon>
        <taxon>Rotifera</taxon>
        <taxon>Eurotatoria</taxon>
        <taxon>Bdelloidea</taxon>
        <taxon>Philodinida</taxon>
        <taxon>Philodinidae</taxon>
        <taxon>Rotaria</taxon>
    </lineage>
</organism>
<feature type="transmembrane region" description="Helical" evidence="5">
    <location>
        <begin position="182"/>
        <end position="203"/>
    </location>
</feature>
<evidence type="ECO:0000256" key="1">
    <source>
        <dbReference type="ARBA" id="ARBA00004141"/>
    </source>
</evidence>
<keyword evidence="12" id="KW-1185">Reference proteome</keyword>
<keyword evidence="6" id="KW-0732">Signal</keyword>
<dbReference type="Proteomes" id="UP000663870">
    <property type="component" value="Unassembled WGS sequence"/>
</dbReference>
<dbReference type="EMBL" id="CAJNOU010000163">
    <property type="protein sequence ID" value="CAF0895382.1"/>
    <property type="molecule type" value="Genomic_DNA"/>
</dbReference>
<evidence type="ECO:0000256" key="5">
    <source>
        <dbReference type="SAM" id="Phobius"/>
    </source>
</evidence>
<comment type="caution">
    <text evidence="8">The sequence shown here is derived from an EMBL/GenBank/DDBJ whole genome shotgun (WGS) entry which is preliminary data.</text>
</comment>
<dbReference type="PANTHER" id="PTHR12226:SF3">
    <property type="entry name" value="SOLUTE CARRIER FAMILY 66 MEMBER 3"/>
    <property type="match status" value="1"/>
</dbReference>
<dbReference type="Proteomes" id="UP000663823">
    <property type="component" value="Unassembled WGS sequence"/>
</dbReference>
<comment type="subcellular location">
    <subcellularLocation>
        <location evidence="1">Membrane</location>
        <topology evidence="1">Multi-pass membrane protein</topology>
    </subcellularLocation>
</comment>
<dbReference type="EMBL" id="CAJOBE010003935">
    <property type="protein sequence ID" value="CAF3907856.1"/>
    <property type="molecule type" value="Genomic_DNA"/>
</dbReference>
<keyword evidence="4 5" id="KW-0472">Membrane</keyword>
<evidence type="ECO:0000313" key="9">
    <source>
        <dbReference type="EMBL" id="CAF1072443.1"/>
    </source>
</evidence>
<reference evidence="8" key="1">
    <citation type="submission" date="2021-02" db="EMBL/GenBank/DDBJ databases">
        <authorList>
            <person name="Nowell W R."/>
        </authorList>
    </citation>
    <scope>NUCLEOTIDE SEQUENCE</scope>
</reference>
<evidence type="ECO:0008006" key="13">
    <source>
        <dbReference type="Google" id="ProtNLM"/>
    </source>
</evidence>
<protein>
    <recommendedName>
        <fullName evidence="13">PQ-loop repeat-containing protein 3</fullName>
    </recommendedName>
</protein>
<evidence type="ECO:0000313" key="12">
    <source>
        <dbReference type="Proteomes" id="UP000663870"/>
    </source>
</evidence>
<evidence type="ECO:0000256" key="2">
    <source>
        <dbReference type="ARBA" id="ARBA00022692"/>
    </source>
</evidence>
<dbReference type="Gene3D" id="1.20.1280.290">
    <property type="match status" value="2"/>
</dbReference>
<dbReference type="OrthoDB" id="271506at2759"/>
<name>A0A814A5H3_9BILA</name>
<feature type="transmembrane region" description="Helical" evidence="5">
    <location>
        <begin position="64"/>
        <end position="86"/>
    </location>
</feature>
<dbReference type="SMART" id="SM00679">
    <property type="entry name" value="CTNS"/>
    <property type="match status" value="2"/>
</dbReference>
<dbReference type="EMBL" id="CAJOAX010003423">
    <property type="protein sequence ID" value="CAF3853611.1"/>
    <property type="molecule type" value="Genomic_DNA"/>
</dbReference>
<feature type="transmembrane region" description="Helical" evidence="5">
    <location>
        <begin position="98"/>
        <end position="115"/>
    </location>
</feature>
<evidence type="ECO:0000256" key="4">
    <source>
        <dbReference type="ARBA" id="ARBA00023136"/>
    </source>
</evidence>
<accession>A0A814A5H3</accession>
<sequence length="219" mass="24903">MIFLDLLSLSVNILCLIQKLPQIIRIYKTKNVASISISSVLLEETAYTLVLTYNLWRNYPLSAFFEYIFLFIQDILLLWALAKYSTKDKDKQTDESKPLYGILIFCLYLVASLLNLLPNKWMSICTMFVIPIGASSKIIQLRTILSNKSAGQVSRIGWVIASYSNFARIITNLIQTKDMNMVINLSISFILNTSIVIACTIYSNDSVSKLTDKRKTKTT</sequence>
<dbReference type="PANTHER" id="PTHR12226">
    <property type="entry name" value="MANNOSE-P-DOLICHOL UTILIZATION DEFECT 1 LEC35 -RELATED"/>
    <property type="match status" value="1"/>
</dbReference>
<feature type="signal peptide" evidence="6">
    <location>
        <begin position="1"/>
        <end position="15"/>
    </location>
</feature>
<dbReference type="AlphaFoldDB" id="A0A814A5H3"/>
<gene>
    <name evidence="11" type="ORF">FNK824_LOCUS20932</name>
    <name evidence="8" type="ORF">JXQ802_LOCUS9502</name>
    <name evidence="10" type="ORF">OTI717_LOCUS21307</name>
    <name evidence="9" type="ORF">RFH988_LOCUS17849</name>
    <name evidence="7" type="ORF">SEV965_LOCUS5351</name>
</gene>
<keyword evidence="3 5" id="KW-1133">Transmembrane helix</keyword>
<evidence type="ECO:0000313" key="10">
    <source>
        <dbReference type="EMBL" id="CAF3853611.1"/>
    </source>
</evidence>
<evidence type="ECO:0000256" key="6">
    <source>
        <dbReference type="SAM" id="SignalP"/>
    </source>
</evidence>
<dbReference type="EMBL" id="CAJNOO010000974">
    <property type="protein sequence ID" value="CAF1072443.1"/>
    <property type="molecule type" value="Genomic_DNA"/>
</dbReference>
<evidence type="ECO:0000313" key="11">
    <source>
        <dbReference type="EMBL" id="CAF3907856.1"/>
    </source>
</evidence>
<dbReference type="GO" id="GO:0016020">
    <property type="term" value="C:membrane"/>
    <property type="evidence" value="ECO:0007669"/>
    <property type="project" value="UniProtKB-SubCell"/>
</dbReference>
<dbReference type="Pfam" id="PF04193">
    <property type="entry name" value="PQ-loop"/>
    <property type="match status" value="1"/>
</dbReference>
<keyword evidence="2 5" id="KW-0812">Transmembrane</keyword>
<evidence type="ECO:0000313" key="8">
    <source>
        <dbReference type="EMBL" id="CAF0908225.1"/>
    </source>
</evidence>
<proteinExistence type="predicted"/>
<dbReference type="Proteomes" id="UP000663889">
    <property type="component" value="Unassembled WGS sequence"/>
</dbReference>
<dbReference type="InterPro" id="IPR016817">
    <property type="entry name" value="MannP-dilichol_defect-1"/>
</dbReference>
<dbReference type="InterPro" id="IPR006603">
    <property type="entry name" value="PQ-loop_rpt"/>
</dbReference>